<feature type="region of interest" description="Disordered" evidence="1">
    <location>
        <begin position="21"/>
        <end position="43"/>
    </location>
</feature>
<sequence>MKVLPCLMVLAAAAQAFGCSSDDDKGSPYSTPGTAQRPATGGSSVESWLQTGAYKSWHCESAIHPSRSPSPHGYNRICSNDAISANATGTGNWPEGAAAVKELYDSATSTSPSGYAVYLKTSADSAGGANWYWYERLPGDQISADGLGNSGSAKSVCVGCHAAAGADAAHTPTPGGRDQVYTPVP</sequence>
<dbReference type="Gene3D" id="3.50.70.20">
    <property type="entry name" value="Cytochrome P460"/>
    <property type="match status" value="1"/>
</dbReference>
<name>A0ABZ2LBH6_9BACT</name>
<accession>A0ABZ2LBH6</accession>
<feature type="signal peptide" evidence="2">
    <location>
        <begin position="1"/>
        <end position="18"/>
    </location>
</feature>
<gene>
    <name evidence="4" type="ORF">LVJ94_13565</name>
</gene>
<evidence type="ECO:0000256" key="1">
    <source>
        <dbReference type="SAM" id="MobiDB-lite"/>
    </source>
</evidence>
<evidence type="ECO:0000259" key="3">
    <source>
        <dbReference type="Pfam" id="PF16694"/>
    </source>
</evidence>
<keyword evidence="5" id="KW-1185">Reference proteome</keyword>
<dbReference type="EMBL" id="CP089983">
    <property type="protein sequence ID" value="WXB08259.1"/>
    <property type="molecule type" value="Genomic_DNA"/>
</dbReference>
<feature type="compositionally biased region" description="Low complexity" evidence="1">
    <location>
        <begin position="166"/>
        <end position="176"/>
    </location>
</feature>
<feature type="domain" description="Cytochrome P460" evidence="3">
    <location>
        <begin position="54"/>
        <end position="166"/>
    </location>
</feature>
<proteinExistence type="predicted"/>
<dbReference type="InterPro" id="IPR038142">
    <property type="entry name" value="Cytochrome_P460_sp"/>
</dbReference>
<evidence type="ECO:0000313" key="5">
    <source>
        <dbReference type="Proteomes" id="UP001374803"/>
    </source>
</evidence>
<dbReference type="Pfam" id="PF16694">
    <property type="entry name" value="Cytochrome_P460"/>
    <property type="match status" value="1"/>
</dbReference>
<reference evidence="4" key="1">
    <citation type="submission" date="2021-12" db="EMBL/GenBank/DDBJ databases">
        <title>Discovery of the Pendulisporaceae a myxobacterial family with distinct sporulation behavior and unique specialized metabolism.</title>
        <authorList>
            <person name="Garcia R."/>
            <person name="Popoff A."/>
            <person name="Bader C.D."/>
            <person name="Loehr J."/>
            <person name="Walesch S."/>
            <person name="Walt C."/>
            <person name="Boldt J."/>
            <person name="Bunk B."/>
            <person name="Haeckl F.J.F.P.J."/>
            <person name="Gunesch A.P."/>
            <person name="Birkelbach J."/>
            <person name="Nuebel U."/>
            <person name="Pietschmann T."/>
            <person name="Bach T."/>
            <person name="Mueller R."/>
        </authorList>
    </citation>
    <scope>NUCLEOTIDE SEQUENCE</scope>
    <source>
        <strain evidence="4">MSr11367</strain>
    </source>
</reference>
<feature type="chain" id="PRO_5045270318" evidence="2">
    <location>
        <begin position="19"/>
        <end position="185"/>
    </location>
</feature>
<dbReference type="Proteomes" id="UP001374803">
    <property type="component" value="Chromosome"/>
</dbReference>
<keyword evidence="2" id="KW-0732">Signal</keyword>
<organism evidence="4 5">
    <name type="scientific">Pendulispora rubella</name>
    <dbReference type="NCBI Taxonomy" id="2741070"/>
    <lineage>
        <taxon>Bacteria</taxon>
        <taxon>Pseudomonadati</taxon>
        <taxon>Myxococcota</taxon>
        <taxon>Myxococcia</taxon>
        <taxon>Myxococcales</taxon>
        <taxon>Sorangiineae</taxon>
        <taxon>Pendulisporaceae</taxon>
        <taxon>Pendulispora</taxon>
    </lineage>
</organism>
<feature type="region of interest" description="Disordered" evidence="1">
    <location>
        <begin position="166"/>
        <end position="185"/>
    </location>
</feature>
<evidence type="ECO:0000313" key="4">
    <source>
        <dbReference type="EMBL" id="WXB08259.1"/>
    </source>
</evidence>
<dbReference type="InterPro" id="IPR032033">
    <property type="entry name" value="Cytochrome_P460"/>
</dbReference>
<protein>
    <submittedName>
        <fullName evidence="4">Cytochrome P460 family protein</fullName>
    </submittedName>
</protein>
<dbReference type="RefSeq" id="WP_394837934.1">
    <property type="nucleotide sequence ID" value="NZ_CP089929.1"/>
</dbReference>
<evidence type="ECO:0000256" key="2">
    <source>
        <dbReference type="SAM" id="SignalP"/>
    </source>
</evidence>